<dbReference type="EMBL" id="CP063206">
    <property type="protein sequence ID" value="QOS13775.1"/>
    <property type="molecule type" value="Genomic_DNA"/>
</dbReference>
<organism evidence="1 2">
    <name type="scientific">Haloferax gibbonsii</name>
    <dbReference type="NCBI Taxonomy" id="35746"/>
    <lineage>
        <taxon>Archaea</taxon>
        <taxon>Methanobacteriati</taxon>
        <taxon>Methanobacteriota</taxon>
        <taxon>Stenosarchaea group</taxon>
        <taxon>Halobacteria</taxon>
        <taxon>Halobacteriales</taxon>
        <taxon>Haloferacaceae</taxon>
        <taxon>Haloferax</taxon>
    </lineage>
</organism>
<evidence type="ECO:0000313" key="1">
    <source>
        <dbReference type="EMBL" id="QOS13775.1"/>
    </source>
</evidence>
<name>A0A871BLZ5_HALGI</name>
<protein>
    <submittedName>
        <fullName evidence="1">Chimeric protein</fullName>
    </submittedName>
</protein>
<proteinExistence type="predicted"/>
<accession>A0A871BLZ5</accession>
<geneLocation type="plasmid" evidence="1 2">
    <name>pHGLR1</name>
</geneLocation>
<evidence type="ECO:0000313" key="2">
    <source>
        <dbReference type="Proteomes" id="UP000663064"/>
    </source>
</evidence>
<gene>
    <name evidence="1" type="ORF">HfgLR_22835</name>
</gene>
<sequence>MWSVDRRGTKSFIEFVSTYLPDHPEHPADRIGTHLLYGAFRGRE</sequence>
<dbReference type="AlphaFoldDB" id="A0A871BLZ5"/>
<dbReference type="Proteomes" id="UP000663064">
    <property type="component" value="Plasmid pHGLR1"/>
</dbReference>
<reference evidence="1" key="1">
    <citation type="journal article" date="2021" name="Front. Microbiol.">
        <title>Cellular and Genomic Properties of Haloferax gibbonsii LR2-5, the Host of Euryarchaeal Virus HFTV1.</title>
        <authorList>
            <person name="Tittes C."/>
            <person name="Schwarzer S."/>
            <person name="Pfeiffer F."/>
            <person name="Dyall-Smith M."/>
            <person name="Rodriguez-Franco M."/>
            <person name="Oksanen H.M."/>
            <person name="Quax T.E.F."/>
        </authorList>
    </citation>
    <scope>NUCLEOTIDE SEQUENCE</scope>
    <source>
        <strain evidence="1">LR2-5</strain>
    </source>
</reference>
<keyword evidence="1" id="KW-0614">Plasmid</keyword>